<dbReference type="GO" id="GO:0006397">
    <property type="term" value="P:mRNA processing"/>
    <property type="evidence" value="ECO:0007669"/>
    <property type="project" value="UniProtKB-KW"/>
</dbReference>
<dbReference type="EMBL" id="KN833695">
    <property type="protein sequence ID" value="KIK27586.1"/>
    <property type="molecule type" value="Genomic_DNA"/>
</dbReference>
<dbReference type="Gene3D" id="4.10.60.10">
    <property type="entry name" value="Zinc finger, CCHC-type"/>
    <property type="match status" value="2"/>
</dbReference>
<keyword evidence="2" id="KW-0479">Metal-binding</keyword>
<feature type="compositionally biased region" description="Low complexity" evidence="3">
    <location>
        <begin position="30"/>
        <end position="41"/>
    </location>
</feature>
<feature type="region of interest" description="Disordered" evidence="3">
    <location>
        <begin position="1"/>
        <end position="121"/>
    </location>
</feature>
<organism evidence="5 6">
    <name type="scientific">Pisolithus microcarpus 441</name>
    <dbReference type="NCBI Taxonomy" id="765257"/>
    <lineage>
        <taxon>Eukaryota</taxon>
        <taxon>Fungi</taxon>
        <taxon>Dikarya</taxon>
        <taxon>Basidiomycota</taxon>
        <taxon>Agaricomycotina</taxon>
        <taxon>Agaricomycetes</taxon>
        <taxon>Agaricomycetidae</taxon>
        <taxon>Boletales</taxon>
        <taxon>Sclerodermatineae</taxon>
        <taxon>Pisolithaceae</taxon>
        <taxon>Pisolithus</taxon>
    </lineage>
</organism>
<accession>A0A0C9ZE68</accession>
<feature type="compositionally biased region" description="Basic and acidic residues" evidence="3">
    <location>
        <begin position="77"/>
        <end position="87"/>
    </location>
</feature>
<dbReference type="PROSITE" id="PS50158">
    <property type="entry name" value="ZF_CCHC"/>
    <property type="match status" value="1"/>
</dbReference>
<evidence type="ECO:0000256" key="3">
    <source>
        <dbReference type="SAM" id="MobiDB-lite"/>
    </source>
</evidence>
<dbReference type="GO" id="GO:0005730">
    <property type="term" value="C:nucleolus"/>
    <property type="evidence" value="ECO:0007669"/>
    <property type="project" value="TreeGrafter"/>
</dbReference>
<keyword evidence="2" id="KW-0863">Zinc-finger</keyword>
<proteinExistence type="predicted"/>
<dbReference type="AlphaFoldDB" id="A0A0C9ZE68"/>
<feature type="domain" description="CCHC-type" evidence="4">
    <location>
        <begin position="191"/>
        <end position="206"/>
    </location>
</feature>
<keyword evidence="1" id="KW-0507">mRNA processing</keyword>
<evidence type="ECO:0000256" key="1">
    <source>
        <dbReference type="ARBA" id="ARBA00022664"/>
    </source>
</evidence>
<keyword evidence="2" id="KW-0862">Zinc</keyword>
<evidence type="ECO:0000313" key="6">
    <source>
        <dbReference type="Proteomes" id="UP000054018"/>
    </source>
</evidence>
<dbReference type="OrthoDB" id="3863715at2759"/>
<dbReference type="STRING" id="765257.A0A0C9ZE68"/>
<dbReference type="GO" id="GO:0003676">
    <property type="term" value="F:nucleic acid binding"/>
    <property type="evidence" value="ECO:0007669"/>
    <property type="project" value="InterPro"/>
</dbReference>
<dbReference type="PANTHER" id="PTHR46242:SF1">
    <property type="entry name" value="ZINC FINGER CCHC DOMAIN-CONTAINING PROTEIN 9"/>
    <property type="match status" value="1"/>
</dbReference>
<dbReference type="HOGENOM" id="CLU_054987_0_0_1"/>
<gene>
    <name evidence="5" type="ORF">PISMIDRAFT_674462</name>
</gene>
<dbReference type="GO" id="GO:0008270">
    <property type="term" value="F:zinc ion binding"/>
    <property type="evidence" value="ECO:0007669"/>
    <property type="project" value="UniProtKB-KW"/>
</dbReference>
<dbReference type="SUPFAM" id="SSF57756">
    <property type="entry name" value="Retrovirus zinc finger-like domains"/>
    <property type="match status" value="2"/>
</dbReference>
<evidence type="ECO:0000313" key="5">
    <source>
        <dbReference type="EMBL" id="KIK27586.1"/>
    </source>
</evidence>
<sequence length="313" mass="34621">MTRVTNFGRKRTYVQAGFASGEPSTESHVPSRTETPTTSESSAKKRTRTKKSANDLDDDRAHTNPQDDNGKGSGSAGKDKPLSEHRFPKNKSTKNRRGRDASVPSSDNPMQRSEHRRLKRIARRQDDTVCFVCREKGHTAKGCTKTVGDAPAGEGGKKVVGICYRCGSTRHTLSRCKKPEDPLSPLPFASCFVCFSKGHLASSCPKNADKGIYPNGGCCKLCGEKTHLAKDCELRKRDRSGTVANKIFGTGKEAGADEDDFHVFKRKNAEVSNDEKGEDKQRKRVEVQTEAHVHTLERRLPETPAKVKKIVYF</sequence>
<reference evidence="5 6" key="1">
    <citation type="submission" date="2014-04" db="EMBL/GenBank/DDBJ databases">
        <authorList>
            <consortium name="DOE Joint Genome Institute"/>
            <person name="Kuo A."/>
            <person name="Kohler A."/>
            <person name="Costa M.D."/>
            <person name="Nagy L.G."/>
            <person name="Floudas D."/>
            <person name="Copeland A."/>
            <person name="Barry K.W."/>
            <person name="Cichocki N."/>
            <person name="Veneault-Fourrey C."/>
            <person name="LaButti K."/>
            <person name="Lindquist E.A."/>
            <person name="Lipzen A."/>
            <person name="Lundell T."/>
            <person name="Morin E."/>
            <person name="Murat C."/>
            <person name="Sun H."/>
            <person name="Tunlid A."/>
            <person name="Henrissat B."/>
            <person name="Grigoriev I.V."/>
            <person name="Hibbett D.S."/>
            <person name="Martin F."/>
            <person name="Nordberg H.P."/>
            <person name="Cantor M.N."/>
            <person name="Hua S.X."/>
        </authorList>
    </citation>
    <scope>NUCLEOTIDE SEQUENCE [LARGE SCALE GENOMIC DNA]</scope>
    <source>
        <strain evidence="5 6">441</strain>
    </source>
</reference>
<protein>
    <recommendedName>
        <fullName evidence="4">CCHC-type domain-containing protein</fullName>
    </recommendedName>
</protein>
<keyword evidence="6" id="KW-1185">Reference proteome</keyword>
<name>A0A0C9ZE68_9AGAM</name>
<feature type="compositionally biased region" description="Basic residues" evidence="3">
    <location>
        <begin position="88"/>
        <end position="97"/>
    </location>
</feature>
<dbReference type="InterPro" id="IPR036875">
    <property type="entry name" value="Znf_CCHC_sf"/>
</dbReference>
<dbReference type="InterPro" id="IPR001878">
    <property type="entry name" value="Znf_CCHC"/>
</dbReference>
<feature type="region of interest" description="Disordered" evidence="3">
    <location>
        <begin position="269"/>
        <end position="290"/>
    </location>
</feature>
<evidence type="ECO:0000256" key="2">
    <source>
        <dbReference type="PROSITE-ProRule" id="PRU00047"/>
    </source>
</evidence>
<evidence type="ECO:0000259" key="4">
    <source>
        <dbReference type="PROSITE" id="PS50158"/>
    </source>
</evidence>
<reference evidence="6" key="2">
    <citation type="submission" date="2015-01" db="EMBL/GenBank/DDBJ databases">
        <title>Evolutionary Origins and Diversification of the Mycorrhizal Mutualists.</title>
        <authorList>
            <consortium name="DOE Joint Genome Institute"/>
            <consortium name="Mycorrhizal Genomics Consortium"/>
            <person name="Kohler A."/>
            <person name="Kuo A."/>
            <person name="Nagy L.G."/>
            <person name="Floudas D."/>
            <person name="Copeland A."/>
            <person name="Barry K.W."/>
            <person name="Cichocki N."/>
            <person name="Veneault-Fourrey C."/>
            <person name="LaButti K."/>
            <person name="Lindquist E.A."/>
            <person name="Lipzen A."/>
            <person name="Lundell T."/>
            <person name="Morin E."/>
            <person name="Murat C."/>
            <person name="Riley R."/>
            <person name="Ohm R."/>
            <person name="Sun H."/>
            <person name="Tunlid A."/>
            <person name="Henrissat B."/>
            <person name="Grigoriev I.V."/>
            <person name="Hibbett D.S."/>
            <person name="Martin F."/>
        </authorList>
    </citation>
    <scope>NUCLEOTIDE SEQUENCE [LARGE SCALE GENOMIC DNA]</scope>
    <source>
        <strain evidence="6">441</strain>
    </source>
</reference>
<dbReference type="InterPro" id="IPR042246">
    <property type="entry name" value="ZCCHC9"/>
</dbReference>
<dbReference type="SMART" id="SM00343">
    <property type="entry name" value="ZnF_C2HC"/>
    <property type="match status" value="4"/>
</dbReference>
<dbReference type="Proteomes" id="UP000054018">
    <property type="component" value="Unassembled WGS sequence"/>
</dbReference>
<dbReference type="PANTHER" id="PTHR46242">
    <property type="entry name" value="ZINC FINGER CCHC DOMAIN-CONTAINING PROTEIN 9 ZCCHC9"/>
    <property type="match status" value="1"/>
</dbReference>